<dbReference type="Proteomes" id="UP000663877">
    <property type="component" value="Unassembled WGS sequence"/>
</dbReference>
<evidence type="ECO:0000256" key="7">
    <source>
        <dbReference type="ARBA" id="ARBA00032957"/>
    </source>
</evidence>
<dbReference type="EMBL" id="CAJNOM010000039">
    <property type="protein sequence ID" value="CAF0886078.1"/>
    <property type="molecule type" value="Genomic_DNA"/>
</dbReference>
<dbReference type="Pfam" id="PF06966">
    <property type="entry name" value="DUF1295"/>
    <property type="match status" value="1"/>
</dbReference>
<evidence type="ECO:0000256" key="5">
    <source>
        <dbReference type="ARBA" id="ARBA00023136"/>
    </source>
</evidence>
<organism evidence="9 11">
    <name type="scientific">Adineta steineri</name>
    <dbReference type="NCBI Taxonomy" id="433720"/>
    <lineage>
        <taxon>Eukaryota</taxon>
        <taxon>Metazoa</taxon>
        <taxon>Spiralia</taxon>
        <taxon>Gnathifera</taxon>
        <taxon>Rotifera</taxon>
        <taxon>Eurotatoria</taxon>
        <taxon>Bdelloidea</taxon>
        <taxon>Adinetida</taxon>
        <taxon>Adinetidae</taxon>
        <taxon>Adineta</taxon>
    </lineage>
</organism>
<accession>A0A813YLP3</accession>
<evidence type="ECO:0000256" key="4">
    <source>
        <dbReference type="ARBA" id="ARBA00022989"/>
    </source>
</evidence>
<dbReference type="InterPro" id="IPR010721">
    <property type="entry name" value="UstE-like"/>
</dbReference>
<protein>
    <recommendedName>
        <fullName evidence="7">Nuclear envelope membrane protein</fullName>
    </recommendedName>
    <alternativeName>
        <fullName evidence="6">Nuclear rim protein</fullName>
    </alternativeName>
</protein>
<dbReference type="PANTHER" id="PTHR31040">
    <property type="entry name" value="NURIM"/>
    <property type="match status" value="1"/>
</dbReference>
<dbReference type="Proteomes" id="UP000663832">
    <property type="component" value="Unassembled WGS sequence"/>
</dbReference>
<dbReference type="OrthoDB" id="422086at2759"/>
<comment type="similarity">
    <text evidence="2">Belongs to the nurim family.</text>
</comment>
<evidence type="ECO:0000256" key="1">
    <source>
        <dbReference type="ARBA" id="ARBA00004473"/>
    </source>
</evidence>
<evidence type="ECO:0000313" key="11">
    <source>
        <dbReference type="Proteomes" id="UP000663832"/>
    </source>
</evidence>
<evidence type="ECO:0000313" key="10">
    <source>
        <dbReference type="EMBL" id="CAF1164466.1"/>
    </source>
</evidence>
<keyword evidence="4 8" id="KW-1133">Transmembrane helix</keyword>
<feature type="transmembrane region" description="Helical" evidence="8">
    <location>
        <begin position="221"/>
        <end position="252"/>
    </location>
</feature>
<dbReference type="GO" id="GO:0005637">
    <property type="term" value="C:nuclear inner membrane"/>
    <property type="evidence" value="ECO:0007669"/>
    <property type="project" value="UniProtKB-SubCell"/>
</dbReference>
<keyword evidence="11" id="KW-1185">Reference proteome</keyword>
<feature type="transmembrane region" description="Helical" evidence="8">
    <location>
        <begin position="67"/>
        <end position="88"/>
    </location>
</feature>
<evidence type="ECO:0000256" key="8">
    <source>
        <dbReference type="SAM" id="Phobius"/>
    </source>
</evidence>
<dbReference type="AlphaFoldDB" id="A0A813YLP3"/>
<evidence type="ECO:0000256" key="6">
    <source>
        <dbReference type="ARBA" id="ARBA00031700"/>
    </source>
</evidence>
<evidence type="ECO:0000256" key="2">
    <source>
        <dbReference type="ARBA" id="ARBA00010631"/>
    </source>
</evidence>
<keyword evidence="5 8" id="KW-0472">Membrane</keyword>
<comment type="caution">
    <text evidence="9">The sequence shown here is derived from an EMBL/GenBank/DDBJ whole genome shotgun (WGS) entry which is preliminary data.</text>
</comment>
<feature type="transmembrane region" description="Helical" evidence="8">
    <location>
        <begin position="7"/>
        <end position="29"/>
    </location>
</feature>
<dbReference type="Gene3D" id="1.20.120.1630">
    <property type="match status" value="1"/>
</dbReference>
<reference evidence="9" key="1">
    <citation type="submission" date="2021-02" db="EMBL/GenBank/DDBJ databases">
        <authorList>
            <person name="Nowell W R."/>
        </authorList>
    </citation>
    <scope>NUCLEOTIDE SEQUENCE</scope>
</reference>
<feature type="transmembrane region" description="Helical" evidence="8">
    <location>
        <begin position="148"/>
        <end position="166"/>
    </location>
</feature>
<dbReference type="InterPro" id="IPR033580">
    <property type="entry name" value="Nurim-like"/>
</dbReference>
<feature type="transmembrane region" description="Helical" evidence="8">
    <location>
        <begin position="109"/>
        <end position="128"/>
    </location>
</feature>
<dbReference type="PANTHER" id="PTHR31040:SF1">
    <property type="entry name" value="NURIM"/>
    <property type="match status" value="1"/>
</dbReference>
<name>A0A813YLP3_9BILA</name>
<sequence>MNSITRIIWLSLNLFFGAPLACLLFAWAACDMQVPLDIKDFTSTYLPIFNPIFDVPYVHINQVSDSIIAKLIFNAFLVAIFGFMHTLFAQEFVHNILSRFLFPKQALRTVYCMITSMTAFIIIGFWQHTHIQLWNFLPKTMNIYQQQHILLILYSIIFIPAWYVIIKFNPFEFCGVKQIFGQSENSKCPFSSSSVSISEDRTTGTPALITSGLFRLCRHPLYLFTILAWAITPVMSLDRLVFIIYICLYALIGIPVEERKLVQIFGQAYVNYQKHVPAIFPVSITKTKQN</sequence>
<comment type="subcellular location">
    <subcellularLocation>
        <location evidence="1">Nucleus inner membrane</location>
        <topology evidence="1">Multi-pass membrane protein</topology>
    </subcellularLocation>
</comment>
<keyword evidence="3 8" id="KW-0812">Transmembrane</keyword>
<evidence type="ECO:0000256" key="3">
    <source>
        <dbReference type="ARBA" id="ARBA00022692"/>
    </source>
</evidence>
<proteinExistence type="inferred from homology"/>
<dbReference type="EMBL" id="CAJNOI010000182">
    <property type="protein sequence ID" value="CAF1164466.1"/>
    <property type="molecule type" value="Genomic_DNA"/>
</dbReference>
<gene>
    <name evidence="10" type="ORF">BJG266_LOCUS24827</name>
    <name evidence="9" type="ORF">QVE165_LOCUS8683</name>
</gene>
<evidence type="ECO:0000313" key="9">
    <source>
        <dbReference type="EMBL" id="CAF0886078.1"/>
    </source>
</evidence>
<dbReference type="PROSITE" id="PS51257">
    <property type="entry name" value="PROKAR_LIPOPROTEIN"/>
    <property type="match status" value="1"/>
</dbReference>